<dbReference type="SUPFAM" id="SSF53383">
    <property type="entry name" value="PLP-dependent transferases"/>
    <property type="match status" value="1"/>
</dbReference>
<dbReference type="InterPro" id="IPR015421">
    <property type="entry name" value="PyrdxlP-dep_Trfase_major"/>
</dbReference>
<sequence length="274" mass="30254">FEEKIKEYLKVDHAVAVSSCTAALHLALLSLPQKPRAVIVPDFTFPSTGNVVELAGAKPILVDVKMADFNIDADDVDKNLMTGYHAPPVSREDRVIMPVHLFGQSCEIERVCELGERYDVPVIEDAACSLGAKYKGKMVGTFGKIGCFSFHATKGVTTGEGGILVTNDEKIAERAKMLRNHGKDSEGRFVEHGYNYRMTEIQAAIGVVQMSKIDNLIRARRGMAIYYNSKLRGLAGVQVPVEKEGYHVYQRYVIVPNKIAPIQYGDGKFAIRFG</sequence>
<dbReference type="AlphaFoldDB" id="X1NTR5"/>
<dbReference type="GO" id="GO:0000271">
    <property type="term" value="P:polysaccharide biosynthetic process"/>
    <property type="evidence" value="ECO:0007669"/>
    <property type="project" value="TreeGrafter"/>
</dbReference>
<dbReference type="Pfam" id="PF01041">
    <property type="entry name" value="DegT_DnrJ_EryC1"/>
    <property type="match status" value="1"/>
</dbReference>
<dbReference type="EMBL" id="BARV01020700">
    <property type="protein sequence ID" value="GAI30190.1"/>
    <property type="molecule type" value="Genomic_DNA"/>
</dbReference>
<dbReference type="Gene3D" id="3.40.640.10">
    <property type="entry name" value="Type I PLP-dependent aspartate aminotransferase-like (Major domain)"/>
    <property type="match status" value="1"/>
</dbReference>
<name>X1NTR5_9ZZZZ</name>
<protein>
    <recommendedName>
        <fullName evidence="2">DegT/DnrJ/EryC1/StrS aminotransferase family protein</fullName>
    </recommendedName>
</protein>
<dbReference type="PANTHER" id="PTHR30244">
    <property type="entry name" value="TRANSAMINASE"/>
    <property type="match status" value="1"/>
</dbReference>
<evidence type="ECO:0000313" key="1">
    <source>
        <dbReference type="EMBL" id="GAI30190.1"/>
    </source>
</evidence>
<organism evidence="1">
    <name type="scientific">marine sediment metagenome</name>
    <dbReference type="NCBI Taxonomy" id="412755"/>
    <lineage>
        <taxon>unclassified sequences</taxon>
        <taxon>metagenomes</taxon>
        <taxon>ecological metagenomes</taxon>
    </lineage>
</organism>
<dbReference type="PANTHER" id="PTHR30244:SF34">
    <property type="entry name" value="DTDP-4-AMINO-4,6-DIDEOXYGALACTOSE TRANSAMINASE"/>
    <property type="match status" value="1"/>
</dbReference>
<feature type="non-terminal residue" evidence="1">
    <location>
        <position position="274"/>
    </location>
</feature>
<feature type="non-terminal residue" evidence="1">
    <location>
        <position position="1"/>
    </location>
</feature>
<evidence type="ECO:0008006" key="2">
    <source>
        <dbReference type="Google" id="ProtNLM"/>
    </source>
</evidence>
<dbReference type="InterPro" id="IPR015424">
    <property type="entry name" value="PyrdxlP-dep_Trfase"/>
</dbReference>
<dbReference type="GO" id="GO:0030170">
    <property type="term" value="F:pyridoxal phosphate binding"/>
    <property type="evidence" value="ECO:0007669"/>
    <property type="project" value="TreeGrafter"/>
</dbReference>
<proteinExistence type="predicted"/>
<dbReference type="CDD" id="cd00616">
    <property type="entry name" value="AHBA_syn"/>
    <property type="match status" value="1"/>
</dbReference>
<comment type="caution">
    <text evidence="1">The sequence shown here is derived from an EMBL/GenBank/DDBJ whole genome shotgun (WGS) entry which is preliminary data.</text>
</comment>
<gene>
    <name evidence="1" type="ORF">S06H3_34471</name>
</gene>
<accession>X1NTR5</accession>
<dbReference type="GO" id="GO:0008483">
    <property type="term" value="F:transaminase activity"/>
    <property type="evidence" value="ECO:0007669"/>
    <property type="project" value="TreeGrafter"/>
</dbReference>
<dbReference type="InterPro" id="IPR000653">
    <property type="entry name" value="DegT/StrS_aminotransferase"/>
</dbReference>
<reference evidence="1" key="1">
    <citation type="journal article" date="2014" name="Front. Microbiol.">
        <title>High frequency of phylogenetically diverse reductive dehalogenase-homologous genes in deep subseafloor sedimentary metagenomes.</title>
        <authorList>
            <person name="Kawai M."/>
            <person name="Futagami T."/>
            <person name="Toyoda A."/>
            <person name="Takaki Y."/>
            <person name="Nishi S."/>
            <person name="Hori S."/>
            <person name="Arai W."/>
            <person name="Tsubouchi T."/>
            <person name="Morono Y."/>
            <person name="Uchiyama I."/>
            <person name="Ito T."/>
            <person name="Fujiyama A."/>
            <person name="Inagaki F."/>
            <person name="Takami H."/>
        </authorList>
    </citation>
    <scope>NUCLEOTIDE SEQUENCE</scope>
    <source>
        <strain evidence="1">Expedition CK06-06</strain>
    </source>
</reference>